<evidence type="ECO:0000313" key="1">
    <source>
        <dbReference type="EMBL" id="KNE72518.1"/>
    </source>
</evidence>
<evidence type="ECO:0000313" key="2">
    <source>
        <dbReference type="Proteomes" id="UP000054350"/>
    </source>
</evidence>
<dbReference type="EMBL" id="GG745380">
    <property type="protein sequence ID" value="KNE72518.1"/>
    <property type="molecule type" value="Genomic_DNA"/>
</dbReference>
<dbReference type="Proteomes" id="UP000054350">
    <property type="component" value="Unassembled WGS sequence"/>
</dbReference>
<gene>
    <name evidence="1" type="ORF">AMAG_16562</name>
</gene>
<name>A0A0L0TCG7_ALLM3</name>
<organism evidence="1 2">
    <name type="scientific">Allomyces macrogynus (strain ATCC 38327)</name>
    <name type="common">Allomyces javanicus var. macrogynus</name>
    <dbReference type="NCBI Taxonomy" id="578462"/>
    <lineage>
        <taxon>Eukaryota</taxon>
        <taxon>Fungi</taxon>
        <taxon>Fungi incertae sedis</taxon>
        <taxon>Blastocladiomycota</taxon>
        <taxon>Blastocladiomycetes</taxon>
        <taxon>Blastocladiales</taxon>
        <taxon>Blastocladiaceae</taxon>
        <taxon>Allomyces</taxon>
    </lineage>
</organism>
<proteinExistence type="predicted"/>
<reference evidence="2" key="2">
    <citation type="submission" date="2009-11" db="EMBL/GenBank/DDBJ databases">
        <title>The Genome Sequence of Allomyces macrogynus strain ATCC 38327.</title>
        <authorList>
            <consortium name="The Broad Institute Genome Sequencing Platform"/>
            <person name="Russ C."/>
            <person name="Cuomo C."/>
            <person name="Shea T."/>
            <person name="Young S.K."/>
            <person name="Zeng Q."/>
            <person name="Koehrsen M."/>
            <person name="Haas B."/>
            <person name="Borodovsky M."/>
            <person name="Guigo R."/>
            <person name="Alvarado L."/>
            <person name="Berlin A."/>
            <person name="Borenstein D."/>
            <person name="Chen Z."/>
            <person name="Engels R."/>
            <person name="Freedman E."/>
            <person name="Gellesch M."/>
            <person name="Goldberg J."/>
            <person name="Griggs A."/>
            <person name="Gujja S."/>
            <person name="Heiman D."/>
            <person name="Hepburn T."/>
            <person name="Howarth C."/>
            <person name="Jen D."/>
            <person name="Larson L."/>
            <person name="Lewis B."/>
            <person name="Mehta T."/>
            <person name="Park D."/>
            <person name="Pearson M."/>
            <person name="Roberts A."/>
            <person name="Saif S."/>
            <person name="Shenoy N."/>
            <person name="Sisk P."/>
            <person name="Stolte C."/>
            <person name="Sykes S."/>
            <person name="Walk T."/>
            <person name="White J."/>
            <person name="Yandava C."/>
            <person name="Burger G."/>
            <person name="Gray M.W."/>
            <person name="Holland P.W.H."/>
            <person name="King N."/>
            <person name="Lang F.B.F."/>
            <person name="Roger A.J."/>
            <person name="Ruiz-Trillo I."/>
            <person name="Lander E."/>
            <person name="Nusbaum C."/>
        </authorList>
    </citation>
    <scope>NUCLEOTIDE SEQUENCE [LARGE SCALE GENOMIC DNA]</scope>
    <source>
        <strain evidence="2">ATCC 38327</strain>
    </source>
</reference>
<reference evidence="1 2" key="1">
    <citation type="submission" date="2009-11" db="EMBL/GenBank/DDBJ databases">
        <title>Annotation of Allomyces macrogynus ATCC 38327.</title>
        <authorList>
            <consortium name="The Broad Institute Genome Sequencing Platform"/>
            <person name="Russ C."/>
            <person name="Cuomo C."/>
            <person name="Burger G."/>
            <person name="Gray M.W."/>
            <person name="Holland P.W.H."/>
            <person name="King N."/>
            <person name="Lang F.B.F."/>
            <person name="Roger A.J."/>
            <person name="Ruiz-Trillo I."/>
            <person name="Young S.K."/>
            <person name="Zeng Q."/>
            <person name="Gargeya S."/>
            <person name="Fitzgerald M."/>
            <person name="Haas B."/>
            <person name="Abouelleil A."/>
            <person name="Alvarado L."/>
            <person name="Arachchi H.M."/>
            <person name="Berlin A."/>
            <person name="Chapman S.B."/>
            <person name="Gearin G."/>
            <person name="Goldberg J."/>
            <person name="Griggs A."/>
            <person name="Gujja S."/>
            <person name="Hansen M."/>
            <person name="Heiman D."/>
            <person name="Howarth C."/>
            <person name="Larimer J."/>
            <person name="Lui A."/>
            <person name="MacDonald P.J.P."/>
            <person name="McCowen C."/>
            <person name="Montmayeur A."/>
            <person name="Murphy C."/>
            <person name="Neiman D."/>
            <person name="Pearson M."/>
            <person name="Priest M."/>
            <person name="Roberts A."/>
            <person name="Saif S."/>
            <person name="Shea T."/>
            <person name="Sisk P."/>
            <person name="Stolte C."/>
            <person name="Sykes S."/>
            <person name="Wortman J."/>
            <person name="Nusbaum C."/>
            <person name="Birren B."/>
        </authorList>
    </citation>
    <scope>NUCLEOTIDE SEQUENCE [LARGE SCALE GENOMIC DNA]</scope>
    <source>
        <strain evidence="1 2">ATCC 38327</strain>
    </source>
</reference>
<dbReference type="VEuPathDB" id="FungiDB:AMAG_16562"/>
<protein>
    <submittedName>
        <fullName evidence="1">Uncharacterized protein</fullName>
    </submittedName>
</protein>
<accession>A0A0L0TCG7</accession>
<dbReference type="AlphaFoldDB" id="A0A0L0TCG7"/>
<sequence length="122" mass="12884">MTTVLLAYSPMPSYDSFAALSSSLVFGIDEMLNNFQIHSPVSALFPALTEQPGVAAAPMAVTAAPQAKQEPKVTTTVAQRTSTASALSDVSAHHHHGSTSSAWHYHDVDPYGATCQAAIHFD</sequence>
<keyword evidence="2" id="KW-1185">Reference proteome</keyword>